<keyword evidence="3" id="KW-1185">Reference proteome</keyword>
<dbReference type="Proteomes" id="UP000195652">
    <property type="component" value="Chromosome"/>
</dbReference>
<dbReference type="AlphaFoldDB" id="A0A7Y4P951"/>
<dbReference type="Pfam" id="PF04294">
    <property type="entry name" value="VanW"/>
    <property type="match status" value="1"/>
</dbReference>
<dbReference type="InterPro" id="IPR052913">
    <property type="entry name" value="Glycopeptide_resist_protein"/>
</dbReference>
<dbReference type="EMBL" id="CP021417">
    <property type="protein sequence ID" value="ARU46885.1"/>
    <property type="molecule type" value="Genomic_DNA"/>
</dbReference>
<reference evidence="2 3" key="1">
    <citation type="journal article" date="2014" name="BMC Vet. Res.">
        <title>First report of Corynebacterium pseudotuberculosis from caseous lymphadenitis lesions in Black Alentejano pig (Sus scrofa domesticus).</title>
        <authorList>
            <person name="Oliveira M."/>
            <person name="Barroco C."/>
            <person name="Mottola C."/>
            <person name="Santos R."/>
            <person name="Lemsaddek A."/>
            <person name="Tavares L."/>
            <person name="Semedo-Lemsaddek T."/>
        </authorList>
    </citation>
    <scope>NUCLEOTIDE SEQUENCE [LARGE SCALE GENOMIC DNA]</scope>
    <source>
        <strain evidence="2 3">PO100/5</strain>
    </source>
</reference>
<evidence type="ECO:0000313" key="3">
    <source>
        <dbReference type="Proteomes" id="UP000195652"/>
    </source>
</evidence>
<dbReference type="InterPro" id="IPR007391">
    <property type="entry name" value="Vancomycin_resist_VanW"/>
</dbReference>
<reference evidence="2 3" key="4">
    <citation type="journal article" date="2020" name="PLoS ONE">
        <title>Taxonomic classification of strain PO100/5 shows a broader geographic distribution and genetic markers of the recently described Corynebacterium silvaticum.</title>
        <authorList>
            <person name="Viana M.V.C."/>
            <person name="Profeta R."/>
            <person name="da Silva A.L."/>
            <person name="Hurtado R."/>
            <person name="Cerqueira J.C."/>
            <person name="Ribeiro B.F.S."/>
            <person name="Almeida M.O."/>
            <person name="Morais-Rodrigues F."/>
            <person name="Soares S.C."/>
            <person name="Oliveira M."/>
            <person name="Tavares L."/>
            <person name="Figueiredo H."/>
            <person name="Wattam A.R."/>
            <person name="Barh D."/>
            <person name="Ghosh P."/>
            <person name="Silva A."/>
            <person name="Azevedo V."/>
        </authorList>
    </citation>
    <scope>NUCLEOTIDE SEQUENCE [LARGE SCALE GENOMIC DNA]</scope>
    <source>
        <strain evidence="2 3">PO100/5</strain>
    </source>
</reference>
<evidence type="ECO:0000313" key="2">
    <source>
        <dbReference type="EMBL" id="ARU46885.1"/>
    </source>
</evidence>
<dbReference type="OrthoDB" id="9813301at2"/>
<feature type="domain" description="YoaR-like putative peptidoglycan binding" evidence="1">
    <location>
        <begin position="92"/>
        <end position="177"/>
    </location>
</feature>
<dbReference type="PANTHER" id="PTHR35788">
    <property type="entry name" value="EXPORTED PROTEIN-RELATED"/>
    <property type="match status" value="1"/>
</dbReference>
<protein>
    <submittedName>
        <fullName evidence="2">VanW family protein</fullName>
    </submittedName>
</protein>
<dbReference type="PANTHER" id="PTHR35788:SF1">
    <property type="entry name" value="EXPORTED PROTEIN"/>
    <property type="match status" value="1"/>
</dbReference>
<name>A0A7Y4P951_9CORY</name>
<evidence type="ECO:0000259" key="1">
    <source>
        <dbReference type="Pfam" id="PF12229"/>
    </source>
</evidence>
<dbReference type="GeneID" id="75008746"/>
<dbReference type="Pfam" id="PF12229">
    <property type="entry name" value="PG_binding_4"/>
    <property type="match status" value="2"/>
</dbReference>
<feature type="domain" description="YoaR-like putative peptidoglycan binding" evidence="1">
    <location>
        <begin position="205"/>
        <end position="315"/>
    </location>
</feature>
<dbReference type="InterPro" id="IPR022029">
    <property type="entry name" value="YoaR-like_PG-bd"/>
</dbReference>
<gene>
    <name evidence="2" type="ORF">CBE74_11025</name>
</gene>
<dbReference type="RefSeq" id="WP_087454664.1">
    <property type="nucleotide sequence ID" value="NZ_CP021417.2"/>
</dbReference>
<sequence length="553" mass="58372">MSSKKAAKFGAGVVLGIALLGGVGYGTDYVINQGSVPRGTSVGGINIGGMGKDEAISTLKKGLALSAQVQITAGEQHSSLSPEASGLGVDWEKTIDGAGAQSANPFTRLASFFTTHEINIVSTVDEAKLTPQLDRVEKELTPAPQDASLDIHGGRVNSHASVNGQSLSRQELNSAVVSDWLKPNGVNVKVNTTKPAIGESALKKAEETANAALQGPLVLHGRDNIDGFIPVERLAEVLTFVPDHDSLRPDINVEAAKGIFLENLGVTEVKRQNANIIFNGGTKTITPSADGITIDWEKTLENFQERVTSKDKRTFDAVYIDQPATFTTEQAERATFDEVVGEFTTGGYSQASGVNIARVAEMVNGAIVAPGDTFSLNGYTGPRGRAQGFVESGVILNGRADKAVGGGISQFATTLYNASYFAGMQDVAHTNHSFYISRYPAGREATVYEGAIDLQFKNTSPYPVRIVTSAGGGNVTVKLTGVKTVNVESINGGRWNYTPPRPIRLSGPDCTPSGGAQGFTTSDTRIVRDLSGNQLSRVTTTTVYDPSPIVTCS</sequence>
<reference evidence="2 3" key="2">
    <citation type="journal article" date="2020" name="Antonie Van Leeuwenhoek">
        <title>Phylogenomic characterisation of a novel corynebacterial species pathogenic to animals.</title>
        <authorList>
            <person name="Moller J."/>
            <person name="Musella L."/>
            <person name="Melnikov V."/>
            <person name="Geissdorfer W."/>
            <person name="Burkovski A."/>
            <person name="Sangal V."/>
        </authorList>
    </citation>
    <scope>NUCLEOTIDE SEQUENCE [LARGE SCALE GENOMIC DNA]</scope>
    <source>
        <strain evidence="2 3">PO100/5</strain>
    </source>
</reference>
<accession>A0A7Y4P951</accession>
<reference evidence="2 3" key="3">
    <citation type="journal article" date="2020" name="Int. J. Syst. Evol. Microbiol.">
        <title>Corynebacterium silvaticum sp. nov., a unique group of NTTB corynebacteria in wild boar and roe deer.</title>
        <authorList>
            <person name="Dangel A."/>
            <person name="Berger A."/>
            <person name="Rau J."/>
            <person name="Eisenberg T."/>
            <person name="Kampfer P."/>
            <person name="Margos G."/>
            <person name="Contzen M."/>
            <person name="Busse H.J."/>
            <person name="Konrad R."/>
            <person name="Peters M."/>
            <person name="Sting R."/>
            <person name="Sing A."/>
        </authorList>
    </citation>
    <scope>NUCLEOTIDE SEQUENCE [LARGE SCALE GENOMIC DNA]</scope>
    <source>
        <strain evidence="2 3">PO100/5</strain>
    </source>
</reference>
<proteinExistence type="predicted"/>
<organism evidence="2 3">
    <name type="scientific">Corynebacterium silvaticum</name>
    <dbReference type="NCBI Taxonomy" id="2320431"/>
    <lineage>
        <taxon>Bacteria</taxon>
        <taxon>Bacillati</taxon>
        <taxon>Actinomycetota</taxon>
        <taxon>Actinomycetes</taxon>
        <taxon>Mycobacteriales</taxon>
        <taxon>Corynebacteriaceae</taxon>
        <taxon>Corynebacterium</taxon>
    </lineage>
</organism>
<dbReference type="KEGG" id="csil:CBE74_11025"/>